<dbReference type="RefSeq" id="WP_214659038.1">
    <property type="nucleotide sequence ID" value="NZ_CP017634.1"/>
</dbReference>
<evidence type="ECO:0000256" key="2">
    <source>
        <dbReference type="ARBA" id="ARBA00022448"/>
    </source>
</evidence>
<dbReference type="InterPro" id="IPR001851">
    <property type="entry name" value="ABC_transp_permease"/>
</dbReference>
<accession>A0A3G1KMP5</accession>
<keyword evidence="7 9" id="KW-0472">Membrane</keyword>
<dbReference type="GO" id="GO:0022857">
    <property type="term" value="F:transmembrane transporter activity"/>
    <property type="evidence" value="ECO:0007669"/>
    <property type="project" value="InterPro"/>
</dbReference>
<evidence type="ECO:0000256" key="9">
    <source>
        <dbReference type="SAM" id="Phobius"/>
    </source>
</evidence>
<feature type="transmembrane region" description="Helical" evidence="9">
    <location>
        <begin position="271"/>
        <end position="290"/>
    </location>
</feature>
<dbReference type="PANTHER" id="PTHR11795:SF445">
    <property type="entry name" value="AMINO ACID ABC TRANSPORTER PERMEASE PROTEIN"/>
    <property type="match status" value="1"/>
</dbReference>
<comment type="similarity">
    <text evidence="8">Belongs to the binding-protein-dependent transport system permease family. LivHM subfamily.</text>
</comment>
<feature type="transmembrane region" description="Helical" evidence="9">
    <location>
        <begin position="7"/>
        <end position="31"/>
    </location>
</feature>
<organism evidence="10 11">
    <name type="scientific">Formimonas warabiya</name>
    <dbReference type="NCBI Taxonomy" id="1761012"/>
    <lineage>
        <taxon>Bacteria</taxon>
        <taxon>Bacillati</taxon>
        <taxon>Bacillota</taxon>
        <taxon>Clostridia</taxon>
        <taxon>Eubacteriales</taxon>
        <taxon>Peptococcaceae</taxon>
        <taxon>Candidatus Formimonas</taxon>
    </lineage>
</organism>
<keyword evidence="5" id="KW-0029">Amino-acid transport</keyword>
<keyword evidence="2" id="KW-0813">Transport</keyword>
<dbReference type="Proteomes" id="UP000323521">
    <property type="component" value="Chromosome"/>
</dbReference>
<dbReference type="Pfam" id="PF02653">
    <property type="entry name" value="BPD_transp_2"/>
    <property type="match status" value="1"/>
</dbReference>
<evidence type="ECO:0000313" key="11">
    <source>
        <dbReference type="Proteomes" id="UP000323521"/>
    </source>
</evidence>
<dbReference type="GO" id="GO:0005886">
    <property type="term" value="C:plasma membrane"/>
    <property type="evidence" value="ECO:0007669"/>
    <property type="project" value="UniProtKB-SubCell"/>
</dbReference>
<evidence type="ECO:0000256" key="5">
    <source>
        <dbReference type="ARBA" id="ARBA00022970"/>
    </source>
</evidence>
<keyword evidence="6 9" id="KW-1133">Transmembrane helix</keyword>
<feature type="transmembrane region" description="Helical" evidence="9">
    <location>
        <begin position="97"/>
        <end position="115"/>
    </location>
</feature>
<dbReference type="PANTHER" id="PTHR11795">
    <property type="entry name" value="BRANCHED-CHAIN AMINO ACID TRANSPORT SYSTEM PERMEASE PROTEIN LIVH"/>
    <property type="match status" value="1"/>
</dbReference>
<evidence type="ECO:0000313" key="10">
    <source>
        <dbReference type="EMBL" id="ATW23742.1"/>
    </source>
</evidence>
<evidence type="ECO:0000256" key="4">
    <source>
        <dbReference type="ARBA" id="ARBA00022692"/>
    </source>
</evidence>
<dbReference type="KEGG" id="fwa:DCMF_02075"/>
<dbReference type="CDD" id="cd06582">
    <property type="entry name" value="TM_PBP1_LivH_like"/>
    <property type="match status" value="1"/>
</dbReference>
<evidence type="ECO:0000256" key="8">
    <source>
        <dbReference type="ARBA" id="ARBA00037998"/>
    </source>
</evidence>
<proteinExistence type="inferred from homology"/>
<comment type="subcellular location">
    <subcellularLocation>
        <location evidence="1">Cell membrane</location>
        <topology evidence="1">Multi-pass membrane protein</topology>
    </subcellularLocation>
</comment>
<evidence type="ECO:0000256" key="1">
    <source>
        <dbReference type="ARBA" id="ARBA00004651"/>
    </source>
</evidence>
<feature type="transmembrane region" description="Helical" evidence="9">
    <location>
        <begin position="197"/>
        <end position="220"/>
    </location>
</feature>
<keyword evidence="11" id="KW-1185">Reference proteome</keyword>
<dbReference type="AlphaFoldDB" id="A0A3G1KMP5"/>
<dbReference type="EMBL" id="CP017634">
    <property type="protein sequence ID" value="ATW23742.1"/>
    <property type="molecule type" value="Genomic_DNA"/>
</dbReference>
<dbReference type="GO" id="GO:0006865">
    <property type="term" value="P:amino acid transport"/>
    <property type="evidence" value="ECO:0007669"/>
    <property type="project" value="UniProtKB-KW"/>
</dbReference>
<feature type="transmembrane region" description="Helical" evidence="9">
    <location>
        <begin position="232"/>
        <end position="259"/>
    </location>
</feature>
<evidence type="ECO:0008006" key="12">
    <source>
        <dbReference type="Google" id="ProtNLM"/>
    </source>
</evidence>
<gene>
    <name evidence="10" type="ORF">DCMF_02075</name>
</gene>
<keyword evidence="3" id="KW-1003">Cell membrane</keyword>
<sequence>MDHSAILDLLVGGILRGGLYVLMAMGLSLVFGVMKIPNFAHGEFYMLGAYFAYFACAVWGLPPAVAIMIAGLGGFVSGGIIEKMTFAPLRKRSRGDWIMNSFLVTAGISFILQNLTQALLGPNFKGVPQYWGGSFNWFSGLNISIDRVVGFLIAMASVAVFWLFLKKTKTGNAIWAVSEHETGAMLMGIELNKIHTLTFALSSMLAAIAGAALLSIIPAYPTMGLQPLYKSWFVVMLVGLGNIEATIIGGFMVGLIEAVASFSLGAMWQDVICLSIIILVLLFKPAGLFGKKLKV</sequence>
<reference evidence="10 11" key="1">
    <citation type="submission" date="2016-10" db="EMBL/GenBank/DDBJ databases">
        <title>Complete Genome Sequence of Peptococcaceae strain DCMF.</title>
        <authorList>
            <person name="Edwards R.J."/>
            <person name="Holland S.I."/>
            <person name="Deshpande N.P."/>
            <person name="Wong Y.K."/>
            <person name="Ertan H."/>
            <person name="Manefield M."/>
            <person name="Russell T.L."/>
            <person name="Lee M.J."/>
        </authorList>
    </citation>
    <scope>NUCLEOTIDE SEQUENCE [LARGE SCALE GENOMIC DNA]</scope>
    <source>
        <strain evidence="10 11">DCMF</strain>
    </source>
</reference>
<evidence type="ECO:0000256" key="6">
    <source>
        <dbReference type="ARBA" id="ARBA00022989"/>
    </source>
</evidence>
<feature type="transmembrane region" description="Helical" evidence="9">
    <location>
        <begin position="148"/>
        <end position="165"/>
    </location>
</feature>
<evidence type="ECO:0000256" key="3">
    <source>
        <dbReference type="ARBA" id="ARBA00022475"/>
    </source>
</evidence>
<name>A0A3G1KMP5_FORW1</name>
<keyword evidence="4 9" id="KW-0812">Transmembrane</keyword>
<protein>
    <recommendedName>
        <fullName evidence="12">Branched-chain amino acid ABC transporter permease</fullName>
    </recommendedName>
</protein>
<dbReference type="InterPro" id="IPR052157">
    <property type="entry name" value="BCAA_transport_permease"/>
</dbReference>
<feature type="transmembrane region" description="Helical" evidence="9">
    <location>
        <begin position="51"/>
        <end position="76"/>
    </location>
</feature>
<evidence type="ECO:0000256" key="7">
    <source>
        <dbReference type="ARBA" id="ARBA00023136"/>
    </source>
</evidence>